<keyword evidence="3" id="KW-1185">Reference proteome</keyword>
<dbReference type="InterPro" id="IPR001853">
    <property type="entry name" value="DSBA-like_thioredoxin_dom"/>
</dbReference>
<sequence>MPPVIVVAYDPLCGWCFGFGPTLRRLRARFAGEALFRVAMGGLVTGARERMIGLDAPYLMRGLQEVRARTGVKAGPAFFERVLEPGRWISRSEPACRAVRIAREMGGEEAALDVATGLCEAFYGEGRVPDDARTIARVATAAGLDPDVLLDRWSAPEAFAETMAMFDAERARGIVSYPALFLKDERGGLVEVLAGAVSPEDAVAIVERAIER</sequence>
<dbReference type="Gene3D" id="1.10.472.60">
    <property type="entry name" value="putative protein disulfide isomerase domain"/>
    <property type="match status" value="1"/>
</dbReference>
<dbReference type="GO" id="GO:0016491">
    <property type="term" value="F:oxidoreductase activity"/>
    <property type="evidence" value="ECO:0007669"/>
    <property type="project" value="InterPro"/>
</dbReference>
<dbReference type="Proteomes" id="UP000600449">
    <property type="component" value="Unassembled WGS sequence"/>
</dbReference>
<organism evidence="2 3">
    <name type="scientific">Salinarimonas ramus</name>
    <dbReference type="NCBI Taxonomy" id="690164"/>
    <lineage>
        <taxon>Bacteria</taxon>
        <taxon>Pseudomonadati</taxon>
        <taxon>Pseudomonadota</taxon>
        <taxon>Alphaproteobacteria</taxon>
        <taxon>Hyphomicrobiales</taxon>
        <taxon>Salinarimonadaceae</taxon>
        <taxon>Salinarimonas</taxon>
    </lineage>
</organism>
<comment type="caution">
    <text evidence="2">The sequence shown here is derived from an EMBL/GenBank/DDBJ whole genome shotgun (WGS) entry which is preliminary data.</text>
</comment>
<gene>
    <name evidence="2" type="ORF">GCM10011322_31670</name>
</gene>
<evidence type="ECO:0000259" key="1">
    <source>
        <dbReference type="Pfam" id="PF01323"/>
    </source>
</evidence>
<dbReference type="EMBL" id="BMMF01000009">
    <property type="protein sequence ID" value="GGK42188.1"/>
    <property type="molecule type" value="Genomic_DNA"/>
</dbReference>
<evidence type="ECO:0000313" key="3">
    <source>
        <dbReference type="Proteomes" id="UP000600449"/>
    </source>
</evidence>
<dbReference type="AlphaFoldDB" id="A0A917V5Y3"/>
<evidence type="ECO:0000313" key="2">
    <source>
        <dbReference type="EMBL" id="GGK42188.1"/>
    </source>
</evidence>
<dbReference type="Pfam" id="PF01323">
    <property type="entry name" value="DSBA"/>
    <property type="match status" value="1"/>
</dbReference>
<reference evidence="2 3" key="1">
    <citation type="journal article" date="2014" name="Int. J. Syst. Evol. Microbiol.">
        <title>Complete genome sequence of Corynebacterium casei LMG S-19264T (=DSM 44701T), isolated from a smear-ripened cheese.</title>
        <authorList>
            <consortium name="US DOE Joint Genome Institute (JGI-PGF)"/>
            <person name="Walter F."/>
            <person name="Albersmeier A."/>
            <person name="Kalinowski J."/>
            <person name="Ruckert C."/>
        </authorList>
    </citation>
    <scope>NUCLEOTIDE SEQUENCE [LARGE SCALE GENOMIC DNA]</scope>
    <source>
        <strain evidence="2 3">CGMCC 1.9161</strain>
    </source>
</reference>
<dbReference type="InterPro" id="IPR036249">
    <property type="entry name" value="Thioredoxin-like_sf"/>
</dbReference>
<dbReference type="Gene3D" id="3.40.30.10">
    <property type="entry name" value="Glutaredoxin"/>
    <property type="match status" value="1"/>
</dbReference>
<name>A0A917V5Y3_9HYPH</name>
<protein>
    <submittedName>
        <fullName evidence="2">DsbA family protein</fullName>
    </submittedName>
</protein>
<feature type="domain" description="DSBA-like thioredoxin" evidence="1">
    <location>
        <begin position="5"/>
        <end position="200"/>
    </location>
</feature>
<proteinExistence type="predicted"/>
<dbReference type="SUPFAM" id="SSF52833">
    <property type="entry name" value="Thioredoxin-like"/>
    <property type="match status" value="1"/>
</dbReference>
<accession>A0A917V5Y3</accession>